<dbReference type="OrthoDB" id="5625337at2"/>
<dbReference type="Proteomes" id="UP000190460">
    <property type="component" value="Unassembled WGS sequence"/>
</dbReference>
<dbReference type="RefSeq" id="WP_078922867.1">
    <property type="nucleotide sequence ID" value="NZ_FUYB01000011.1"/>
</dbReference>
<evidence type="ECO:0000256" key="2">
    <source>
        <dbReference type="ARBA" id="ARBA00023043"/>
    </source>
</evidence>
<evidence type="ECO:0000256" key="3">
    <source>
        <dbReference type="PROSITE-ProRule" id="PRU00023"/>
    </source>
</evidence>
<protein>
    <submittedName>
        <fullName evidence="4">Ankyrin repeat-containing protein</fullName>
    </submittedName>
</protein>
<dbReference type="SUPFAM" id="SSF48403">
    <property type="entry name" value="Ankyrin repeat"/>
    <property type="match status" value="1"/>
</dbReference>
<dbReference type="GO" id="GO:0004842">
    <property type="term" value="F:ubiquitin-protein transferase activity"/>
    <property type="evidence" value="ECO:0007669"/>
    <property type="project" value="TreeGrafter"/>
</dbReference>
<dbReference type="PROSITE" id="PS50297">
    <property type="entry name" value="ANK_REP_REGION"/>
    <property type="match status" value="1"/>
</dbReference>
<dbReference type="AlphaFoldDB" id="A0A1T4X1C8"/>
<name>A0A1T4X1C8_9GAMM</name>
<dbReference type="PROSITE" id="PS50088">
    <property type="entry name" value="ANK_REPEAT"/>
    <property type="match status" value="1"/>
</dbReference>
<keyword evidence="5" id="KW-1185">Reference proteome</keyword>
<dbReference type="Gene3D" id="1.25.40.20">
    <property type="entry name" value="Ankyrin repeat-containing domain"/>
    <property type="match status" value="2"/>
</dbReference>
<evidence type="ECO:0000256" key="1">
    <source>
        <dbReference type="ARBA" id="ARBA00022737"/>
    </source>
</evidence>
<dbReference type="Pfam" id="PF12796">
    <property type="entry name" value="Ank_2"/>
    <property type="match status" value="1"/>
</dbReference>
<dbReference type="InterPro" id="IPR002110">
    <property type="entry name" value="Ankyrin_rpt"/>
</dbReference>
<gene>
    <name evidence="4" type="ORF">SAMN02745130_02397</name>
</gene>
<sequence>MMPSIRSVFLLLLVLSEPSFPQTSSEDQRGREEAFIKTVLADQPEPILEALKQGANVNQITGTGQTILCAASMLGKTKAVKVLIDHGAQLLDSCVVSAVANGHAEIVALFLDRGKSPDILTGESQDTLLHLAVRSGYVDVTELLVARGADSKIKNEDGQTPRDLAQQGIQLLEAISEVLQQAEED</sequence>
<dbReference type="EMBL" id="FUYB01000011">
    <property type="protein sequence ID" value="SKA83392.1"/>
    <property type="molecule type" value="Genomic_DNA"/>
</dbReference>
<dbReference type="InterPro" id="IPR036770">
    <property type="entry name" value="Ankyrin_rpt-contain_sf"/>
</dbReference>
<keyword evidence="2 3" id="KW-0040">ANK repeat</keyword>
<organism evidence="4 5">
    <name type="scientific">Thiothrix eikelboomii</name>
    <dbReference type="NCBI Taxonomy" id="92487"/>
    <lineage>
        <taxon>Bacteria</taxon>
        <taxon>Pseudomonadati</taxon>
        <taxon>Pseudomonadota</taxon>
        <taxon>Gammaproteobacteria</taxon>
        <taxon>Thiotrichales</taxon>
        <taxon>Thiotrichaceae</taxon>
        <taxon>Thiothrix</taxon>
    </lineage>
</organism>
<proteinExistence type="predicted"/>
<reference evidence="4 5" key="1">
    <citation type="submission" date="2017-02" db="EMBL/GenBank/DDBJ databases">
        <authorList>
            <person name="Peterson S.W."/>
        </authorList>
    </citation>
    <scope>NUCLEOTIDE SEQUENCE [LARGE SCALE GENOMIC DNA]</scope>
    <source>
        <strain evidence="4 5">ATCC 49788</strain>
    </source>
</reference>
<dbReference type="PANTHER" id="PTHR24171">
    <property type="entry name" value="ANKYRIN REPEAT DOMAIN-CONTAINING PROTEIN 39-RELATED"/>
    <property type="match status" value="1"/>
</dbReference>
<evidence type="ECO:0000313" key="4">
    <source>
        <dbReference type="EMBL" id="SKA83392.1"/>
    </source>
</evidence>
<feature type="repeat" description="ANK" evidence="3">
    <location>
        <begin position="124"/>
        <end position="156"/>
    </location>
</feature>
<dbReference type="GO" id="GO:0085020">
    <property type="term" value="P:protein K6-linked ubiquitination"/>
    <property type="evidence" value="ECO:0007669"/>
    <property type="project" value="TreeGrafter"/>
</dbReference>
<dbReference type="STRING" id="92487.SAMN02745130_02397"/>
<keyword evidence="1" id="KW-0677">Repeat</keyword>
<dbReference type="PANTHER" id="PTHR24171:SF8">
    <property type="entry name" value="BRCA1-ASSOCIATED RING DOMAIN PROTEIN 1"/>
    <property type="match status" value="1"/>
</dbReference>
<evidence type="ECO:0000313" key="5">
    <source>
        <dbReference type="Proteomes" id="UP000190460"/>
    </source>
</evidence>
<dbReference type="SMART" id="SM00248">
    <property type="entry name" value="ANK"/>
    <property type="match status" value="3"/>
</dbReference>
<accession>A0A1T4X1C8</accession>